<dbReference type="PANTHER" id="PTHR11361:SF148">
    <property type="entry name" value="DNA MISMATCH REPAIR PROTEIN MSH6"/>
    <property type="match status" value="1"/>
</dbReference>
<dbReference type="InterPro" id="IPR000432">
    <property type="entry name" value="DNA_mismatch_repair_MutS_C"/>
</dbReference>
<dbReference type="InterPro" id="IPR016151">
    <property type="entry name" value="DNA_mismatch_repair_MutS_N"/>
</dbReference>
<name>A0A6C0KDJ5_9ZZZZ</name>
<dbReference type="SMART" id="SM00533">
    <property type="entry name" value="MUTSd"/>
    <property type="match status" value="1"/>
</dbReference>
<evidence type="ECO:0008006" key="9">
    <source>
        <dbReference type="Google" id="ProtNLM"/>
    </source>
</evidence>
<evidence type="ECO:0000256" key="5">
    <source>
        <dbReference type="ARBA" id="ARBA00023125"/>
    </source>
</evidence>
<evidence type="ECO:0000256" key="4">
    <source>
        <dbReference type="ARBA" id="ARBA00022840"/>
    </source>
</evidence>
<dbReference type="GO" id="GO:0006298">
    <property type="term" value="P:mismatch repair"/>
    <property type="evidence" value="ECO:0007669"/>
    <property type="project" value="InterPro"/>
</dbReference>
<evidence type="ECO:0000259" key="6">
    <source>
        <dbReference type="SMART" id="SM00533"/>
    </source>
</evidence>
<dbReference type="GO" id="GO:0030983">
    <property type="term" value="F:mismatched DNA binding"/>
    <property type="evidence" value="ECO:0007669"/>
    <property type="project" value="InterPro"/>
</dbReference>
<dbReference type="AlphaFoldDB" id="A0A6C0KDJ5"/>
<dbReference type="SUPFAM" id="SSF48334">
    <property type="entry name" value="DNA repair protein MutS, domain III"/>
    <property type="match status" value="1"/>
</dbReference>
<feature type="domain" description="DNA mismatch repair proteins mutS family" evidence="7">
    <location>
        <begin position="713"/>
        <end position="902"/>
    </location>
</feature>
<evidence type="ECO:0000259" key="7">
    <source>
        <dbReference type="SMART" id="SM00534"/>
    </source>
</evidence>
<evidence type="ECO:0000256" key="3">
    <source>
        <dbReference type="ARBA" id="ARBA00022763"/>
    </source>
</evidence>
<proteinExistence type="inferred from homology"/>
<evidence type="ECO:0000256" key="1">
    <source>
        <dbReference type="ARBA" id="ARBA00006271"/>
    </source>
</evidence>
<dbReference type="SMART" id="SM00534">
    <property type="entry name" value="MUTSac"/>
    <property type="match status" value="1"/>
</dbReference>
<dbReference type="Pfam" id="PF05192">
    <property type="entry name" value="MutS_III"/>
    <property type="match status" value="1"/>
</dbReference>
<dbReference type="SUPFAM" id="SSF55271">
    <property type="entry name" value="DNA repair protein MutS, domain I"/>
    <property type="match status" value="1"/>
</dbReference>
<dbReference type="InterPro" id="IPR036187">
    <property type="entry name" value="DNA_mismatch_repair_MutS_sf"/>
</dbReference>
<reference evidence="8" key="1">
    <citation type="journal article" date="2020" name="Nature">
        <title>Giant virus diversity and host interactions through global metagenomics.</title>
        <authorList>
            <person name="Schulz F."/>
            <person name="Roux S."/>
            <person name="Paez-Espino D."/>
            <person name="Jungbluth S."/>
            <person name="Walsh D.A."/>
            <person name="Denef V.J."/>
            <person name="McMahon K.D."/>
            <person name="Konstantinidis K.T."/>
            <person name="Eloe-Fadrosh E.A."/>
            <person name="Kyrpides N.C."/>
            <person name="Woyke T."/>
        </authorList>
    </citation>
    <scope>NUCLEOTIDE SEQUENCE</scope>
    <source>
        <strain evidence="8">GVMAG-S-1102244-55</strain>
    </source>
</reference>
<evidence type="ECO:0000256" key="2">
    <source>
        <dbReference type="ARBA" id="ARBA00022741"/>
    </source>
</evidence>
<dbReference type="EMBL" id="MN740851">
    <property type="protein sequence ID" value="QHU15186.1"/>
    <property type="molecule type" value="Genomic_DNA"/>
</dbReference>
<dbReference type="InterPro" id="IPR045076">
    <property type="entry name" value="MutS"/>
</dbReference>
<accession>A0A6C0KDJ5</accession>
<comment type="similarity">
    <text evidence="1">Belongs to the DNA mismatch repair MutS family.</text>
</comment>
<keyword evidence="5" id="KW-0238">DNA-binding</keyword>
<sequence length="997" mass="115780">MPKKKAIKLTISDKKIKQDTRMIAQYFQEMIKYVEKYGKKTILLWQSGTFYEIYTIKDPDTDEFLLSEFDEYIKLTHMNIANKHIKYEYNGKSCSVFMAGFNNFDYLLEKWVKVLTDGGFTVPVWYEYKSVGKKKDRKLLQIFSPGCFFQNNKLESEDCNNIACYSILQSSCSLLTRTPSLLFGCANLNIYTGNLTLFNHEVKKQNIHNPVVFDELERFNSIYEPQEIIFIHNYKDENKLQDILKFSGINCRKIHFVNQAKEGEFTLQALNAENQTYQEDIMCKFYDIPDYDSYLESSTLNERPIALKSLCFLLNFINDHNAKLTQKIHLPTFDNKIGHLHLANHSLNQLNIVDTAFSKGPYSSVEKLVNKCETPMGRRSFKEKLLHPVTDVEYLQEQYDIMEYFIDNWDDYSFLRKKLSKIKDIEYLYRKIIFQKVEPIELYQFFNNLNSIYEIHEKLEVDDTINEYITNNIDIDISNVCEKLKATLAENMNMDVCKSLNNNKYEINFMNIGINDVLDEVVESFQKVEKEKQDLCKFFDKYVNIGEGKGKSNENMTKIHFTEKGTMYMYLTSVRATHLKVGLEKEGIIKYDIKYEKCKGTNKMLGGSIMSQFYNKYVQKKSDLSEILERVYKLFVEDLKNFDKEMFNFVDYVSLLDVITTKSFVSKNENYCKPIIRKKSKAYFDAKDLVHPILNHIANETYIPNDVCLGNKNHGMLIYGTNGVGKSSINKSIGIAIIMAQSGMYVPASSFIYYPYNAIFTRIIGNDNLFKNLSTFAVEMSECSSIINMSDQNSLILGDEVCSGTENRSANSIFAQTLLWLEKTKSTYIFATHFHDILNWPSIKKMKYLSVKHMSVECLPNGTLVYTRKLEDGNGMTEYGLEVCKSFDFPEEFTKGAFALRNKHYHKKTRNRLKSKKSSYNSKILKGDCFICGAEGVDIHHLSPQETADVNNYIGSFHKNHKANLANICKPCHLEVTKNNIIHRKTKTTEGYKHLEQ</sequence>
<dbReference type="PANTHER" id="PTHR11361">
    <property type="entry name" value="DNA MISMATCH REPAIR PROTEIN MUTS FAMILY MEMBER"/>
    <property type="match status" value="1"/>
</dbReference>
<dbReference type="SUPFAM" id="SSF52540">
    <property type="entry name" value="P-loop containing nucleoside triphosphate hydrolases"/>
    <property type="match status" value="1"/>
</dbReference>
<feature type="domain" description="DNA mismatch repair protein MutS core" evidence="6">
    <location>
        <begin position="360"/>
        <end position="697"/>
    </location>
</feature>
<dbReference type="GO" id="GO:0032301">
    <property type="term" value="C:MutSalpha complex"/>
    <property type="evidence" value="ECO:0007669"/>
    <property type="project" value="TreeGrafter"/>
</dbReference>
<keyword evidence="2" id="KW-0547">Nucleotide-binding</keyword>
<organism evidence="8">
    <name type="scientific">viral metagenome</name>
    <dbReference type="NCBI Taxonomy" id="1070528"/>
    <lineage>
        <taxon>unclassified sequences</taxon>
        <taxon>metagenomes</taxon>
        <taxon>organismal metagenomes</taxon>
    </lineage>
</organism>
<dbReference type="Gene3D" id="1.10.1420.10">
    <property type="match status" value="1"/>
</dbReference>
<evidence type="ECO:0000313" key="8">
    <source>
        <dbReference type="EMBL" id="QHU15186.1"/>
    </source>
</evidence>
<dbReference type="GO" id="GO:0005524">
    <property type="term" value="F:ATP binding"/>
    <property type="evidence" value="ECO:0007669"/>
    <property type="project" value="UniProtKB-KW"/>
</dbReference>
<dbReference type="InterPro" id="IPR027417">
    <property type="entry name" value="P-loop_NTPase"/>
</dbReference>
<keyword evidence="3" id="KW-0227">DNA damage</keyword>
<protein>
    <recommendedName>
        <fullName evidence="9">DNA mismatch repair proteins mutS family domain-containing protein</fullName>
    </recommendedName>
</protein>
<dbReference type="GO" id="GO:0140664">
    <property type="term" value="F:ATP-dependent DNA damage sensor activity"/>
    <property type="evidence" value="ECO:0007669"/>
    <property type="project" value="InterPro"/>
</dbReference>
<dbReference type="Gene3D" id="3.40.50.300">
    <property type="entry name" value="P-loop containing nucleotide triphosphate hydrolases"/>
    <property type="match status" value="1"/>
</dbReference>
<keyword evidence="4" id="KW-0067">ATP-binding</keyword>
<dbReference type="Gene3D" id="3.40.1170.10">
    <property type="entry name" value="DNA repair protein MutS, domain I"/>
    <property type="match status" value="1"/>
</dbReference>
<dbReference type="InterPro" id="IPR007696">
    <property type="entry name" value="DNA_mismatch_repair_MutS_core"/>
</dbReference>
<dbReference type="Pfam" id="PF00488">
    <property type="entry name" value="MutS_V"/>
    <property type="match status" value="1"/>
</dbReference>